<accession>A0A4Y7TF84</accession>
<evidence type="ECO:0000313" key="4">
    <source>
        <dbReference type="Proteomes" id="UP000298030"/>
    </source>
</evidence>
<gene>
    <name evidence="3" type="ORF">FA13DRAFT_1841678</name>
</gene>
<keyword evidence="4" id="KW-1185">Reference proteome</keyword>
<proteinExistence type="predicted"/>
<evidence type="ECO:0000256" key="1">
    <source>
        <dbReference type="SAM" id="MobiDB-lite"/>
    </source>
</evidence>
<evidence type="ECO:0000256" key="2">
    <source>
        <dbReference type="SAM" id="Phobius"/>
    </source>
</evidence>
<feature type="region of interest" description="Disordered" evidence="1">
    <location>
        <begin position="1"/>
        <end position="21"/>
    </location>
</feature>
<keyword evidence="2" id="KW-1133">Transmembrane helix</keyword>
<feature type="transmembrane region" description="Helical" evidence="2">
    <location>
        <begin position="101"/>
        <end position="123"/>
    </location>
</feature>
<name>A0A4Y7TF84_COPMI</name>
<sequence>MTKCPPSDSNSGARRLTDRNLSMEVRPTVGKAGGILGCANLIDTYSESESAQGQVRDPPQWKRGYTNVNCLSGHGTSAQLYTFFKSPDSYSNHASKKSQDYIVAFCYISVLLNIGGTIVVYTVMTPACPGTNITPCPRRYPEVLSQRTSLTSNRAQVGPVWTTPTPSLWFRTSCTVPPFTRPGEPAAGSDAHFIEDRYILRAYVKKIAHMELFVTYWVILFGGGIICLVALIVIYAMVEEGSTLGFIVFFPALIGVGPLRLWVARAFALRAAMVRGTKPQGPIVV</sequence>
<comment type="caution">
    <text evidence="3">The sequence shown here is derived from an EMBL/GenBank/DDBJ whole genome shotgun (WGS) entry which is preliminary data.</text>
</comment>
<dbReference type="EMBL" id="QPFP01000016">
    <property type="protein sequence ID" value="TEB32189.1"/>
    <property type="molecule type" value="Genomic_DNA"/>
</dbReference>
<evidence type="ECO:0000313" key="3">
    <source>
        <dbReference type="EMBL" id="TEB32189.1"/>
    </source>
</evidence>
<protein>
    <submittedName>
        <fullName evidence="3">Uncharacterized protein</fullName>
    </submittedName>
</protein>
<dbReference type="Proteomes" id="UP000298030">
    <property type="component" value="Unassembled WGS sequence"/>
</dbReference>
<organism evidence="3 4">
    <name type="scientific">Coprinellus micaceus</name>
    <name type="common">Glistening ink-cap mushroom</name>
    <name type="synonym">Coprinus micaceus</name>
    <dbReference type="NCBI Taxonomy" id="71717"/>
    <lineage>
        <taxon>Eukaryota</taxon>
        <taxon>Fungi</taxon>
        <taxon>Dikarya</taxon>
        <taxon>Basidiomycota</taxon>
        <taxon>Agaricomycotina</taxon>
        <taxon>Agaricomycetes</taxon>
        <taxon>Agaricomycetidae</taxon>
        <taxon>Agaricales</taxon>
        <taxon>Agaricineae</taxon>
        <taxon>Psathyrellaceae</taxon>
        <taxon>Coprinellus</taxon>
    </lineage>
</organism>
<feature type="transmembrane region" description="Helical" evidence="2">
    <location>
        <begin position="244"/>
        <end position="263"/>
    </location>
</feature>
<keyword evidence="2" id="KW-0812">Transmembrane</keyword>
<reference evidence="3 4" key="1">
    <citation type="journal article" date="2019" name="Nat. Ecol. Evol.">
        <title>Megaphylogeny resolves global patterns of mushroom evolution.</title>
        <authorList>
            <person name="Varga T."/>
            <person name="Krizsan K."/>
            <person name="Foldi C."/>
            <person name="Dima B."/>
            <person name="Sanchez-Garcia M."/>
            <person name="Sanchez-Ramirez S."/>
            <person name="Szollosi G.J."/>
            <person name="Szarkandi J.G."/>
            <person name="Papp V."/>
            <person name="Albert L."/>
            <person name="Andreopoulos W."/>
            <person name="Angelini C."/>
            <person name="Antonin V."/>
            <person name="Barry K.W."/>
            <person name="Bougher N.L."/>
            <person name="Buchanan P."/>
            <person name="Buyck B."/>
            <person name="Bense V."/>
            <person name="Catcheside P."/>
            <person name="Chovatia M."/>
            <person name="Cooper J."/>
            <person name="Damon W."/>
            <person name="Desjardin D."/>
            <person name="Finy P."/>
            <person name="Geml J."/>
            <person name="Haridas S."/>
            <person name="Hughes K."/>
            <person name="Justo A."/>
            <person name="Karasinski D."/>
            <person name="Kautmanova I."/>
            <person name="Kiss B."/>
            <person name="Kocsube S."/>
            <person name="Kotiranta H."/>
            <person name="LaButti K.M."/>
            <person name="Lechner B.E."/>
            <person name="Liimatainen K."/>
            <person name="Lipzen A."/>
            <person name="Lukacs Z."/>
            <person name="Mihaltcheva S."/>
            <person name="Morgado L.N."/>
            <person name="Niskanen T."/>
            <person name="Noordeloos M.E."/>
            <person name="Ohm R.A."/>
            <person name="Ortiz-Santana B."/>
            <person name="Ovrebo C."/>
            <person name="Racz N."/>
            <person name="Riley R."/>
            <person name="Savchenko A."/>
            <person name="Shiryaev A."/>
            <person name="Soop K."/>
            <person name="Spirin V."/>
            <person name="Szebenyi C."/>
            <person name="Tomsovsky M."/>
            <person name="Tulloss R.E."/>
            <person name="Uehling J."/>
            <person name="Grigoriev I.V."/>
            <person name="Vagvolgyi C."/>
            <person name="Papp T."/>
            <person name="Martin F.M."/>
            <person name="Miettinen O."/>
            <person name="Hibbett D.S."/>
            <person name="Nagy L.G."/>
        </authorList>
    </citation>
    <scope>NUCLEOTIDE SEQUENCE [LARGE SCALE GENOMIC DNA]</scope>
    <source>
        <strain evidence="3 4">FP101781</strain>
    </source>
</reference>
<feature type="transmembrane region" description="Helical" evidence="2">
    <location>
        <begin position="214"/>
        <end position="238"/>
    </location>
</feature>
<dbReference type="AlphaFoldDB" id="A0A4Y7TF84"/>
<keyword evidence="2" id="KW-0472">Membrane</keyword>